<dbReference type="Pfam" id="PF00583">
    <property type="entry name" value="Acetyltransf_1"/>
    <property type="match status" value="1"/>
</dbReference>
<dbReference type="Proteomes" id="UP000602745">
    <property type="component" value="Unassembled WGS sequence"/>
</dbReference>
<evidence type="ECO:0000313" key="2">
    <source>
        <dbReference type="EMBL" id="GGE39950.1"/>
    </source>
</evidence>
<feature type="domain" description="N-acetyltransferase" evidence="1">
    <location>
        <begin position="6"/>
        <end position="151"/>
    </location>
</feature>
<dbReference type="RefSeq" id="WP_188409290.1">
    <property type="nucleotide sequence ID" value="NZ_BMCP01000002.1"/>
</dbReference>
<keyword evidence="3" id="KW-1185">Reference proteome</keyword>
<dbReference type="InterPro" id="IPR000182">
    <property type="entry name" value="GNAT_dom"/>
</dbReference>
<dbReference type="PROSITE" id="PS51186">
    <property type="entry name" value="GNAT"/>
    <property type="match status" value="1"/>
</dbReference>
<dbReference type="CDD" id="cd04301">
    <property type="entry name" value="NAT_SF"/>
    <property type="match status" value="1"/>
</dbReference>
<gene>
    <name evidence="2" type="ORF">GCM10007276_16580</name>
</gene>
<dbReference type="SUPFAM" id="SSF55729">
    <property type="entry name" value="Acyl-CoA N-acyltransferases (Nat)"/>
    <property type="match status" value="1"/>
</dbReference>
<name>A0A8J2VSF1_9RHOB</name>
<evidence type="ECO:0000313" key="3">
    <source>
        <dbReference type="Proteomes" id="UP000602745"/>
    </source>
</evidence>
<comment type="caution">
    <text evidence="2">The sequence shown here is derived from an EMBL/GenBank/DDBJ whole genome shotgun (WGS) entry which is preliminary data.</text>
</comment>
<proteinExistence type="predicted"/>
<reference evidence="2" key="2">
    <citation type="submission" date="2020-09" db="EMBL/GenBank/DDBJ databases">
        <authorList>
            <person name="Sun Q."/>
            <person name="Sedlacek I."/>
        </authorList>
    </citation>
    <scope>NUCLEOTIDE SEQUENCE</scope>
    <source>
        <strain evidence="2">CCM 7684</strain>
    </source>
</reference>
<accession>A0A8J2VSF1</accession>
<dbReference type="GO" id="GO:0016747">
    <property type="term" value="F:acyltransferase activity, transferring groups other than amino-acyl groups"/>
    <property type="evidence" value="ECO:0007669"/>
    <property type="project" value="InterPro"/>
</dbReference>
<dbReference type="EMBL" id="BMCP01000002">
    <property type="protein sequence ID" value="GGE39950.1"/>
    <property type="molecule type" value="Genomic_DNA"/>
</dbReference>
<protein>
    <submittedName>
        <fullName evidence="2">N-acetyltransferase</fullName>
    </submittedName>
</protein>
<dbReference type="Gene3D" id="3.40.630.30">
    <property type="match status" value="1"/>
</dbReference>
<reference evidence="2" key="1">
    <citation type="journal article" date="2014" name="Int. J. Syst. Evol. Microbiol.">
        <title>Complete genome sequence of Corynebacterium casei LMG S-19264T (=DSM 44701T), isolated from a smear-ripened cheese.</title>
        <authorList>
            <consortium name="US DOE Joint Genome Institute (JGI-PGF)"/>
            <person name="Walter F."/>
            <person name="Albersmeier A."/>
            <person name="Kalinowski J."/>
            <person name="Ruckert C."/>
        </authorList>
    </citation>
    <scope>NUCLEOTIDE SEQUENCE</scope>
    <source>
        <strain evidence="2">CCM 7684</strain>
    </source>
</reference>
<dbReference type="InterPro" id="IPR016181">
    <property type="entry name" value="Acyl_CoA_acyltransferase"/>
</dbReference>
<dbReference type="AlphaFoldDB" id="A0A8J2VSF1"/>
<sequence>MTTLTVDVLPETPDDALSIDKLHERAFGPGRFARTAFRLREGNRELPELCFVARVGTFLVGSIRLSRVKIGETPALVLGPLAVEPAFSSKGIGMSLMTRAIDAAKARGDRLIFLVGDLPYYARVGFAPVPRGQVTLPGPVDPARLLYLELQPDALKGVSGVMQAWRE</sequence>
<evidence type="ECO:0000259" key="1">
    <source>
        <dbReference type="PROSITE" id="PS51186"/>
    </source>
</evidence>
<organism evidence="2 3">
    <name type="scientific">Agaricicola taiwanensis</name>
    <dbReference type="NCBI Taxonomy" id="591372"/>
    <lineage>
        <taxon>Bacteria</taxon>
        <taxon>Pseudomonadati</taxon>
        <taxon>Pseudomonadota</taxon>
        <taxon>Alphaproteobacteria</taxon>
        <taxon>Rhodobacterales</taxon>
        <taxon>Paracoccaceae</taxon>
        <taxon>Agaricicola</taxon>
    </lineage>
</organism>